<dbReference type="EMBL" id="JACVVK020000025">
    <property type="protein sequence ID" value="KAK7502638.1"/>
    <property type="molecule type" value="Genomic_DNA"/>
</dbReference>
<protein>
    <submittedName>
        <fullName evidence="2">Uncharacterized protein</fullName>
    </submittedName>
</protein>
<comment type="caution">
    <text evidence="2">The sequence shown here is derived from an EMBL/GenBank/DDBJ whole genome shotgun (WGS) entry which is preliminary data.</text>
</comment>
<dbReference type="Proteomes" id="UP001519460">
    <property type="component" value="Unassembled WGS sequence"/>
</dbReference>
<evidence type="ECO:0000313" key="2">
    <source>
        <dbReference type="EMBL" id="KAK7502638.1"/>
    </source>
</evidence>
<evidence type="ECO:0000313" key="3">
    <source>
        <dbReference type="Proteomes" id="UP001519460"/>
    </source>
</evidence>
<name>A0ABD0LU29_9CAEN</name>
<feature type="compositionally biased region" description="Basic and acidic residues" evidence="1">
    <location>
        <begin position="8"/>
        <end position="23"/>
    </location>
</feature>
<evidence type="ECO:0000256" key="1">
    <source>
        <dbReference type="SAM" id="MobiDB-lite"/>
    </source>
</evidence>
<accession>A0ABD0LU29</accession>
<gene>
    <name evidence="2" type="ORF">BaRGS_00006213</name>
</gene>
<dbReference type="AlphaFoldDB" id="A0ABD0LU29"/>
<feature type="region of interest" description="Disordered" evidence="1">
    <location>
        <begin position="1"/>
        <end position="57"/>
    </location>
</feature>
<proteinExistence type="predicted"/>
<keyword evidence="3" id="KW-1185">Reference proteome</keyword>
<feature type="non-terminal residue" evidence="2">
    <location>
        <position position="1"/>
    </location>
</feature>
<sequence length="84" mass="9871">SGRRAHRREAQERCDEGDTHARADQTAGDFHRPHQGQLRQRRAHHSDGHDRQPAAAYHHVHLQEDVQRWDAHIFLSDVHWGHSH</sequence>
<reference evidence="2 3" key="1">
    <citation type="journal article" date="2023" name="Sci. Data">
        <title>Genome assembly of the Korean intertidal mud-creeper Batillaria attramentaria.</title>
        <authorList>
            <person name="Patra A.K."/>
            <person name="Ho P.T."/>
            <person name="Jun S."/>
            <person name="Lee S.J."/>
            <person name="Kim Y."/>
            <person name="Won Y.J."/>
        </authorList>
    </citation>
    <scope>NUCLEOTIDE SEQUENCE [LARGE SCALE GENOMIC DNA]</scope>
    <source>
        <strain evidence="2">Wonlab-2016</strain>
    </source>
</reference>
<organism evidence="2 3">
    <name type="scientific">Batillaria attramentaria</name>
    <dbReference type="NCBI Taxonomy" id="370345"/>
    <lineage>
        <taxon>Eukaryota</taxon>
        <taxon>Metazoa</taxon>
        <taxon>Spiralia</taxon>
        <taxon>Lophotrochozoa</taxon>
        <taxon>Mollusca</taxon>
        <taxon>Gastropoda</taxon>
        <taxon>Caenogastropoda</taxon>
        <taxon>Sorbeoconcha</taxon>
        <taxon>Cerithioidea</taxon>
        <taxon>Batillariidae</taxon>
        <taxon>Batillaria</taxon>
    </lineage>
</organism>